<evidence type="ECO:0000313" key="3">
    <source>
        <dbReference type="EMBL" id="PWR09989.1"/>
    </source>
</evidence>
<accession>A0A317D5H3</accession>
<name>A0A317D5H3_9ACTN</name>
<evidence type="ECO:0000259" key="2">
    <source>
        <dbReference type="Pfam" id="PF10756"/>
    </source>
</evidence>
<proteinExistence type="predicted"/>
<dbReference type="RefSeq" id="WP_109817199.1">
    <property type="nucleotide sequence ID" value="NZ_QGKR01000166.1"/>
</dbReference>
<dbReference type="Proteomes" id="UP000245410">
    <property type="component" value="Unassembled WGS sequence"/>
</dbReference>
<dbReference type="Pfam" id="PF10756">
    <property type="entry name" value="bPH_6"/>
    <property type="match status" value="1"/>
</dbReference>
<keyword evidence="1" id="KW-0812">Transmembrane</keyword>
<keyword evidence="1" id="KW-1133">Transmembrane helix</keyword>
<dbReference type="OrthoDB" id="3213712at2"/>
<dbReference type="AlphaFoldDB" id="A0A317D5H3"/>
<feature type="domain" description="Low molecular weight protein antigen 6 PH" evidence="2">
    <location>
        <begin position="65"/>
        <end position="141"/>
    </location>
</feature>
<reference evidence="3 4" key="1">
    <citation type="submission" date="2018-05" db="EMBL/GenBank/DDBJ databases">
        <title>Micromonospora atacamensis sp. nov., a novel actinobacteria isolated from high altitude Atacama Desert soil.</title>
        <authorList>
            <person name="Carro L."/>
            <person name="Golinska P."/>
            <person name="Klenk H.-P."/>
            <person name="Goodfellow M."/>
        </authorList>
    </citation>
    <scope>NUCLEOTIDE SEQUENCE [LARGE SCALE GENOMIC DNA]</scope>
    <source>
        <strain evidence="3 4">5R2A7</strain>
    </source>
</reference>
<feature type="transmembrane region" description="Helical" evidence="1">
    <location>
        <begin position="41"/>
        <end position="58"/>
    </location>
</feature>
<keyword evidence="1" id="KW-0472">Membrane</keyword>
<protein>
    <recommendedName>
        <fullName evidence="2">Low molecular weight protein antigen 6 PH domain-containing protein</fullName>
    </recommendedName>
</protein>
<sequence>MDAEASPVGQWRVPAGVPLAKLAGAVALVAVGLLLAEGDPVQLTLVGLAVAGLVGWALRDLLAPVRLAVDPAGVVVVQGFAGRRLLPWATVERITVDRRPRLGLTTDLLEIDTGESLHLFGRYDLGAAPDEVAEALQAARPA</sequence>
<evidence type="ECO:0000256" key="1">
    <source>
        <dbReference type="SAM" id="Phobius"/>
    </source>
</evidence>
<keyword evidence="4" id="KW-1185">Reference proteome</keyword>
<organism evidence="3 4">
    <name type="scientific">Micromonospora acroterricola</name>
    <dbReference type="NCBI Taxonomy" id="2202421"/>
    <lineage>
        <taxon>Bacteria</taxon>
        <taxon>Bacillati</taxon>
        <taxon>Actinomycetota</taxon>
        <taxon>Actinomycetes</taxon>
        <taxon>Micromonosporales</taxon>
        <taxon>Micromonosporaceae</taxon>
        <taxon>Micromonospora</taxon>
    </lineage>
</organism>
<feature type="transmembrane region" description="Helical" evidence="1">
    <location>
        <begin position="12"/>
        <end position="35"/>
    </location>
</feature>
<gene>
    <name evidence="3" type="ORF">DKT68_10380</name>
</gene>
<evidence type="ECO:0000313" key="4">
    <source>
        <dbReference type="Proteomes" id="UP000245410"/>
    </source>
</evidence>
<dbReference type="EMBL" id="QGKR01000166">
    <property type="protein sequence ID" value="PWR09989.1"/>
    <property type="molecule type" value="Genomic_DNA"/>
</dbReference>
<dbReference type="InterPro" id="IPR019692">
    <property type="entry name" value="CFP-6_PH"/>
</dbReference>
<comment type="caution">
    <text evidence="3">The sequence shown here is derived from an EMBL/GenBank/DDBJ whole genome shotgun (WGS) entry which is preliminary data.</text>
</comment>